<reference evidence="3 4" key="1">
    <citation type="journal article" date="2016" name="Nat. Commun.">
        <title>Local admixture of amplified and diversified secreted pathogenesis determinants shapes mosaic Toxoplasma gondii genomes.</title>
        <authorList>
            <person name="Lorenzi H."/>
            <person name="Khan A."/>
            <person name="Behnke M.S."/>
            <person name="Namasivayam S."/>
            <person name="Swapna L.S."/>
            <person name="Hadjithomas M."/>
            <person name="Karamycheva S."/>
            <person name="Pinney D."/>
            <person name="Brunk B.P."/>
            <person name="Ajioka J.W."/>
            <person name="Ajzenberg D."/>
            <person name="Boothroyd J.C."/>
            <person name="Boyle J.P."/>
            <person name="Darde M.L."/>
            <person name="Diaz-Miranda M.A."/>
            <person name="Dubey J.P."/>
            <person name="Fritz H.M."/>
            <person name="Gennari S.M."/>
            <person name="Gregory B.D."/>
            <person name="Kim K."/>
            <person name="Saeij J.P."/>
            <person name="Su C."/>
            <person name="White M.W."/>
            <person name="Zhu X.Q."/>
            <person name="Howe D.K."/>
            <person name="Rosenthal B.M."/>
            <person name="Grigg M.E."/>
            <person name="Parkinson J."/>
            <person name="Liu L."/>
            <person name="Kissinger J.C."/>
            <person name="Roos D.S."/>
            <person name="Sibley L.D."/>
        </authorList>
    </citation>
    <scope>NUCLEOTIDE SEQUENCE [LARGE SCALE GENOMIC DNA]</scope>
    <source>
        <strain evidence="3 4">ARI</strain>
    </source>
</reference>
<organism evidence="3 4">
    <name type="scientific">Toxoplasma gondii ARI</name>
    <dbReference type="NCBI Taxonomy" id="1074872"/>
    <lineage>
        <taxon>Eukaryota</taxon>
        <taxon>Sar</taxon>
        <taxon>Alveolata</taxon>
        <taxon>Apicomplexa</taxon>
        <taxon>Conoidasida</taxon>
        <taxon>Coccidia</taxon>
        <taxon>Eucoccidiorida</taxon>
        <taxon>Eimeriorina</taxon>
        <taxon>Sarcocystidae</taxon>
        <taxon>Toxoplasma</taxon>
    </lineage>
</organism>
<feature type="transmembrane region" description="Helical" evidence="2">
    <location>
        <begin position="32"/>
        <end position="53"/>
    </location>
</feature>
<dbReference type="AlphaFoldDB" id="A0A139XZT3"/>
<dbReference type="VEuPathDB" id="ToxoDB:TGARI_203815"/>
<sequence>MPVTSLATGSRLRRRRGGQANSAQESSIHRHALIIIVVYTDTWLWYMVSVIVVHRKIRAPAALFCFGNSKSDVSRSVCWIISYELLLSGIHSIHTDGYLWPMIAQKSANNFWPSNPPTALDSRAINSRSRRPTYTLVAPSRKTRDFFERPHKWSKSDFDTYSIYPTRVRVWI</sequence>
<evidence type="ECO:0000313" key="4">
    <source>
        <dbReference type="Proteomes" id="UP000074247"/>
    </source>
</evidence>
<evidence type="ECO:0008006" key="5">
    <source>
        <dbReference type="Google" id="ProtNLM"/>
    </source>
</evidence>
<gene>
    <name evidence="3" type="ORF">TGARI_203815</name>
</gene>
<keyword evidence="2" id="KW-0472">Membrane</keyword>
<evidence type="ECO:0000256" key="1">
    <source>
        <dbReference type="SAM" id="MobiDB-lite"/>
    </source>
</evidence>
<evidence type="ECO:0000313" key="3">
    <source>
        <dbReference type="EMBL" id="KYF44304.1"/>
    </source>
</evidence>
<name>A0A139XZT3_TOXGO</name>
<comment type="caution">
    <text evidence="3">The sequence shown here is derived from an EMBL/GenBank/DDBJ whole genome shotgun (WGS) entry which is preliminary data.</text>
</comment>
<keyword evidence="2" id="KW-0812">Transmembrane</keyword>
<protein>
    <recommendedName>
        <fullName evidence="5">Transmembrane protein</fullName>
    </recommendedName>
</protein>
<dbReference type="Proteomes" id="UP000074247">
    <property type="component" value="Unassembled WGS sequence"/>
</dbReference>
<keyword evidence="2" id="KW-1133">Transmembrane helix</keyword>
<feature type="region of interest" description="Disordered" evidence="1">
    <location>
        <begin position="1"/>
        <end position="23"/>
    </location>
</feature>
<evidence type="ECO:0000256" key="2">
    <source>
        <dbReference type="SAM" id="Phobius"/>
    </source>
</evidence>
<dbReference type="EMBL" id="AGQS02004434">
    <property type="protein sequence ID" value="KYF44304.1"/>
    <property type="molecule type" value="Genomic_DNA"/>
</dbReference>
<accession>A0A139XZT3</accession>
<proteinExistence type="predicted"/>